<reference evidence="1" key="2">
    <citation type="journal article" date="2015" name="Data Brief">
        <title>Shoot transcriptome of the giant reed, Arundo donax.</title>
        <authorList>
            <person name="Barrero R.A."/>
            <person name="Guerrero F.D."/>
            <person name="Moolhuijzen P."/>
            <person name="Goolsby J.A."/>
            <person name="Tidwell J."/>
            <person name="Bellgard S.E."/>
            <person name="Bellgard M.I."/>
        </authorList>
    </citation>
    <scope>NUCLEOTIDE SEQUENCE</scope>
    <source>
        <tissue evidence="1">Shoot tissue taken approximately 20 cm above the soil surface</tissue>
    </source>
</reference>
<evidence type="ECO:0000313" key="1">
    <source>
        <dbReference type="EMBL" id="JAD71491.1"/>
    </source>
</evidence>
<dbReference type="EMBL" id="GBRH01226404">
    <property type="protein sequence ID" value="JAD71491.1"/>
    <property type="molecule type" value="Transcribed_RNA"/>
</dbReference>
<proteinExistence type="predicted"/>
<protein>
    <submittedName>
        <fullName evidence="1">Uncharacterized protein</fullName>
    </submittedName>
</protein>
<organism evidence="1">
    <name type="scientific">Arundo donax</name>
    <name type="common">Giant reed</name>
    <name type="synonym">Donax arundinaceus</name>
    <dbReference type="NCBI Taxonomy" id="35708"/>
    <lineage>
        <taxon>Eukaryota</taxon>
        <taxon>Viridiplantae</taxon>
        <taxon>Streptophyta</taxon>
        <taxon>Embryophyta</taxon>
        <taxon>Tracheophyta</taxon>
        <taxon>Spermatophyta</taxon>
        <taxon>Magnoliopsida</taxon>
        <taxon>Liliopsida</taxon>
        <taxon>Poales</taxon>
        <taxon>Poaceae</taxon>
        <taxon>PACMAD clade</taxon>
        <taxon>Arundinoideae</taxon>
        <taxon>Arundineae</taxon>
        <taxon>Arundo</taxon>
    </lineage>
</organism>
<accession>A0A0A9C7F7</accession>
<dbReference type="AlphaFoldDB" id="A0A0A9C7F7"/>
<reference evidence="1" key="1">
    <citation type="submission" date="2014-09" db="EMBL/GenBank/DDBJ databases">
        <authorList>
            <person name="Magalhaes I.L.F."/>
            <person name="Oliveira U."/>
            <person name="Santos F.R."/>
            <person name="Vidigal T.H.D.A."/>
            <person name="Brescovit A.D."/>
            <person name="Santos A.J."/>
        </authorList>
    </citation>
    <scope>NUCLEOTIDE SEQUENCE</scope>
    <source>
        <tissue evidence="1">Shoot tissue taken approximately 20 cm above the soil surface</tissue>
    </source>
</reference>
<sequence>MQAHVYHGTHMVGTYTAALLLFSHNQRVPRPPATCSTKGHTPS</sequence>
<name>A0A0A9C7F7_ARUDO</name>